<gene>
    <name evidence="2" type="ORF">GCM10007932_36850</name>
</gene>
<dbReference type="AlphaFoldDB" id="A0AAV5NVE2"/>
<feature type="domain" description="DUF4123" evidence="1">
    <location>
        <begin position="39"/>
        <end position="149"/>
    </location>
</feature>
<dbReference type="RefSeq" id="WP_185829713.1">
    <property type="nucleotide sequence ID" value="NZ_AP025145.1"/>
</dbReference>
<name>A0AAV5NVE2_9VIBR</name>
<proteinExistence type="predicted"/>
<evidence type="ECO:0000313" key="2">
    <source>
        <dbReference type="EMBL" id="GLQ74324.1"/>
    </source>
</evidence>
<reference evidence="3" key="1">
    <citation type="journal article" date="2019" name="Int. J. Syst. Evol. Microbiol.">
        <title>The Global Catalogue of Microorganisms (GCM) 10K type strain sequencing project: providing services to taxonomists for standard genome sequencing and annotation.</title>
        <authorList>
            <consortium name="The Broad Institute Genomics Platform"/>
            <consortium name="The Broad Institute Genome Sequencing Center for Infectious Disease"/>
            <person name="Wu L."/>
            <person name="Ma J."/>
        </authorList>
    </citation>
    <scope>NUCLEOTIDE SEQUENCE [LARGE SCALE GENOMIC DNA]</scope>
    <source>
        <strain evidence="3">NBRC 15640</strain>
    </source>
</reference>
<accession>A0AAV5NVE2</accession>
<dbReference type="Proteomes" id="UP001156690">
    <property type="component" value="Unassembled WGS sequence"/>
</dbReference>
<evidence type="ECO:0000259" key="1">
    <source>
        <dbReference type="Pfam" id="PF13503"/>
    </source>
</evidence>
<protein>
    <recommendedName>
        <fullName evidence="1">DUF4123 domain-containing protein</fullName>
    </recommendedName>
</protein>
<comment type="caution">
    <text evidence="2">The sequence shown here is derived from an EMBL/GenBank/DDBJ whole genome shotgun (WGS) entry which is preliminary data.</text>
</comment>
<dbReference type="EMBL" id="BSNX01000055">
    <property type="protein sequence ID" value="GLQ74324.1"/>
    <property type="molecule type" value="Genomic_DNA"/>
</dbReference>
<evidence type="ECO:0000313" key="3">
    <source>
        <dbReference type="Proteomes" id="UP001156690"/>
    </source>
</evidence>
<keyword evidence="3" id="KW-1185">Reference proteome</keyword>
<organism evidence="2 3">
    <name type="scientific">Vibrio penaeicida</name>
    <dbReference type="NCBI Taxonomy" id="104609"/>
    <lineage>
        <taxon>Bacteria</taxon>
        <taxon>Pseudomonadati</taxon>
        <taxon>Pseudomonadota</taxon>
        <taxon>Gammaproteobacteria</taxon>
        <taxon>Vibrionales</taxon>
        <taxon>Vibrionaceae</taxon>
        <taxon>Vibrio</taxon>
    </lineage>
</organism>
<dbReference type="InterPro" id="IPR025391">
    <property type="entry name" value="DUF4123"/>
</dbReference>
<sequence length="300" mass="34346">MTEIVTMPEANNANVRPTLLELNQSNLKHYIIASYSGSTAQEIYAFSETSEIEPLYAESELQEFVSISPIVARVETKSTLFRRLVEGTPSDFDWSWILVSVPTSMLFDHLLRQLRSSLTLSFDGARRGVFHFYNPRVAHYFFGESDPSDTQTWLGEIRQVTWISPSDSPSNGSVCFFDGSAENLGIAISKVDTQKVLSPSQQIALERLHDDKIIGEYLSKQSITHCDAQQWQRYRKLYILSENLNLSQPDDIAQFFQLCDHYETQPENIEHLMHLKPLDSSSKFHALEQKMIEDKHYVGE</sequence>
<dbReference type="Pfam" id="PF13503">
    <property type="entry name" value="DUF4123"/>
    <property type="match status" value="1"/>
</dbReference>